<dbReference type="PROSITE" id="PS00455">
    <property type="entry name" value="AMP_BINDING"/>
    <property type="match status" value="1"/>
</dbReference>
<reference evidence="6" key="2">
    <citation type="submission" date="2021-04" db="EMBL/GenBank/DDBJ databases">
        <authorList>
            <person name="Gilroy R."/>
        </authorList>
    </citation>
    <scope>NUCLEOTIDE SEQUENCE</scope>
    <source>
        <strain evidence="6">USAMLcec2-132</strain>
    </source>
</reference>
<proteinExistence type="predicted"/>
<dbReference type="InterPro" id="IPR000873">
    <property type="entry name" value="AMP-dep_synth/lig_dom"/>
</dbReference>
<reference evidence="6" key="1">
    <citation type="journal article" date="2021" name="PeerJ">
        <title>Extensive microbial diversity within the chicken gut microbiome revealed by metagenomics and culture.</title>
        <authorList>
            <person name="Gilroy R."/>
            <person name="Ravi A."/>
            <person name="Getino M."/>
            <person name="Pursley I."/>
            <person name="Horton D.L."/>
            <person name="Alikhan N.F."/>
            <person name="Baker D."/>
            <person name="Gharbi K."/>
            <person name="Hall N."/>
            <person name="Watson M."/>
            <person name="Adriaenssens E.M."/>
            <person name="Foster-Nyarko E."/>
            <person name="Jarju S."/>
            <person name="Secka A."/>
            <person name="Antonio M."/>
            <person name="Oren A."/>
            <person name="Chaudhuri R.R."/>
            <person name="La Ragione R."/>
            <person name="Hildebrand F."/>
            <person name="Pallen M.J."/>
        </authorList>
    </citation>
    <scope>NUCLEOTIDE SEQUENCE</scope>
    <source>
        <strain evidence="6">USAMLcec2-132</strain>
    </source>
</reference>
<comment type="caution">
    <text evidence="6">The sequence shown here is derived from an EMBL/GenBank/DDBJ whole genome shotgun (WGS) entry which is preliminary data.</text>
</comment>
<keyword evidence="1" id="KW-0547">Nucleotide-binding</keyword>
<evidence type="ECO:0000256" key="1">
    <source>
        <dbReference type="ARBA" id="ARBA00022741"/>
    </source>
</evidence>
<name>A0A9D2NHU2_9FIRM</name>
<dbReference type="PANTHER" id="PTHR43272:SF33">
    <property type="entry name" value="AMP-BINDING DOMAIN-CONTAINING PROTEIN-RELATED"/>
    <property type="match status" value="1"/>
</dbReference>
<evidence type="ECO:0000256" key="2">
    <source>
        <dbReference type="ARBA" id="ARBA00022840"/>
    </source>
</evidence>
<dbReference type="Pfam" id="PF00501">
    <property type="entry name" value="AMP-binding"/>
    <property type="match status" value="1"/>
</dbReference>
<organism evidence="6 7">
    <name type="scientific">Candidatus Eisenbergiella merdavium</name>
    <dbReference type="NCBI Taxonomy" id="2838551"/>
    <lineage>
        <taxon>Bacteria</taxon>
        <taxon>Bacillati</taxon>
        <taxon>Bacillota</taxon>
        <taxon>Clostridia</taxon>
        <taxon>Lachnospirales</taxon>
        <taxon>Lachnospiraceae</taxon>
        <taxon>Eisenbergiella</taxon>
    </lineage>
</organism>
<sequence>MEELRNHAAGVNDQTKACQASEKEGAGIPEARLCSTIREILVGAEEAYGPLDAIRFKEGKDRIAVRSYSRLRKDSESFSRAIRSLLEKGSHVAVTGMTSYAWIVTYLGTVNAGDVAVPLDVSLPAQELCELVDRSDAEALVLDEVRSDVAAMVKARCPKLKYLILMHQEEDDEAALSFNRLLEKYEGSFDYEPSPEELCTIMFTSGTTGKSKGVMLTHRNLAENATCLDMRIPSRTVLLSVLPIHHAYCLSMDVLKGISLGGILCINDSLLRVARNIKLFAPNMILMVPLMIETMAKKLEDAAGLPPELVKKEIFGEQFTTICSGGAYLDPELIDLFARYGITILQGYGMTECSPVISTTVGWNIRKGAVGQLVPNCEAKTVDGELWVRGSSVMQGYYRMPQETAETLVDGWLRTGDLGYVDEEGFVYLTGRRKNLIITKNGENVSPEELENRLGRSRLVQEILVRENAGLIEAEIFPDYEYAEKQGIEDIRAALQQEIDDYNKEAAAYKKIYGLKVRETEFEKTPSKKIKRY</sequence>
<dbReference type="PANTHER" id="PTHR43272">
    <property type="entry name" value="LONG-CHAIN-FATTY-ACID--COA LIGASE"/>
    <property type="match status" value="1"/>
</dbReference>
<evidence type="ECO:0000313" key="6">
    <source>
        <dbReference type="EMBL" id="HJC25103.1"/>
    </source>
</evidence>
<dbReference type="EMBL" id="DWWS01000055">
    <property type="protein sequence ID" value="HJC25103.1"/>
    <property type="molecule type" value="Genomic_DNA"/>
</dbReference>
<feature type="domain" description="AMP-dependent synthetase/ligase" evidence="5">
    <location>
        <begin position="66"/>
        <end position="398"/>
    </location>
</feature>
<evidence type="ECO:0000259" key="5">
    <source>
        <dbReference type="Pfam" id="PF00501"/>
    </source>
</evidence>
<dbReference type="Gene3D" id="3.40.50.12780">
    <property type="entry name" value="N-terminal domain of ligase-like"/>
    <property type="match status" value="1"/>
</dbReference>
<evidence type="ECO:0000256" key="3">
    <source>
        <dbReference type="SAM" id="Coils"/>
    </source>
</evidence>
<dbReference type="SUPFAM" id="SSF56801">
    <property type="entry name" value="Acetyl-CoA synthetase-like"/>
    <property type="match status" value="1"/>
</dbReference>
<dbReference type="Proteomes" id="UP000823891">
    <property type="component" value="Unassembled WGS sequence"/>
</dbReference>
<dbReference type="InterPro" id="IPR042099">
    <property type="entry name" value="ANL_N_sf"/>
</dbReference>
<dbReference type="GO" id="GO:0016020">
    <property type="term" value="C:membrane"/>
    <property type="evidence" value="ECO:0007669"/>
    <property type="project" value="TreeGrafter"/>
</dbReference>
<keyword evidence="2" id="KW-0067">ATP-binding</keyword>
<evidence type="ECO:0000256" key="4">
    <source>
        <dbReference type="SAM" id="MobiDB-lite"/>
    </source>
</evidence>
<keyword evidence="3" id="KW-0175">Coiled coil</keyword>
<feature type="coiled-coil region" evidence="3">
    <location>
        <begin position="485"/>
        <end position="512"/>
    </location>
</feature>
<dbReference type="GO" id="GO:0004467">
    <property type="term" value="F:long-chain fatty acid-CoA ligase activity"/>
    <property type="evidence" value="ECO:0007669"/>
    <property type="project" value="TreeGrafter"/>
</dbReference>
<dbReference type="Pfam" id="PF23562">
    <property type="entry name" value="AMP-binding_C_3"/>
    <property type="match status" value="1"/>
</dbReference>
<dbReference type="GO" id="GO:0005524">
    <property type="term" value="F:ATP binding"/>
    <property type="evidence" value="ECO:0007669"/>
    <property type="project" value="UniProtKB-KW"/>
</dbReference>
<dbReference type="InterPro" id="IPR020845">
    <property type="entry name" value="AMP-binding_CS"/>
</dbReference>
<feature type="region of interest" description="Disordered" evidence="4">
    <location>
        <begin position="1"/>
        <end position="22"/>
    </location>
</feature>
<gene>
    <name evidence="6" type="ORF">H9761_15620</name>
</gene>
<dbReference type="AlphaFoldDB" id="A0A9D2NHU2"/>
<evidence type="ECO:0000313" key="7">
    <source>
        <dbReference type="Proteomes" id="UP000823891"/>
    </source>
</evidence>
<protein>
    <submittedName>
        <fullName evidence="6">AMP-binding protein</fullName>
    </submittedName>
</protein>
<accession>A0A9D2NHU2</accession>